<dbReference type="GO" id="GO:0005829">
    <property type="term" value="C:cytosol"/>
    <property type="evidence" value="ECO:0007669"/>
    <property type="project" value="TreeGrafter"/>
</dbReference>
<feature type="active site" evidence="7">
    <location>
        <position position="170"/>
    </location>
</feature>
<proteinExistence type="inferred from homology"/>
<evidence type="ECO:0000256" key="4">
    <source>
        <dbReference type="ARBA" id="ARBA00022679"/>
    </source>
</evidence>
<dbReference type="GO" id="GO:0032259">
    <property type="term" value="P:methylation"/>
    <property type="evidence" value="ECO:0007669"/>
    <property type="project" value="UniProtKB-KW"/>
</dbReference>
<comment type="caution">
    <text evidence="6">Lacks conserved residue(s) required for the propagation of feature annotation.</text>
</comment>
<dbReference type="InterPro" id="IPR023451">
    <property type="entry name" value="Thymidate_synth/dCMP_Mease_dom"/>
</dbReference>
<comment type="subunit">
    <text evidence="6">Homodimer.</text>
</comment>
<feature type="binding site" evidence="6">
    <location>
        <position position="194"/>
    </location>
    <ligand>
        <name>(6R)-5,10-methylene-5,6,7,8-tetrahydrofolate</name>
        <dbReference type="ChEBI" id="CHEBI:15636"/>
    </ligand>
</feature>
<dbReference type="UniPathway" id="UPA00575"/>
<dbReference type="InterPro" id="IPR045097">
    <property type="entry name" value="Thymidate_synth/dCMP_Mease"/>
</dbReference>
<keyword evidence="4 6" id="KW-0808">Transferase</keyword>
<feature type="binding site" description="in other chain" evidence="6">
    <location>
        <position position="21"/>
    </location>
    <ligand>
        <name>dUMP</name>
        <dbReference type="ChEBI" id="CHEBI:246422"/>
        <note>ligand shared between dimeric partners</note>
    </ligand>
</feature>
<keyword evidence="5 6" id="KW-0545">Nucleotide biosynthesis</keyword>
<evidence type="ECO:0000256" key="1">
    <source>
        <dbReference type="ARBA" id="ARBA00011947"/>
    </source>
</evidence>
<evidence type="ECO:0000256" key="5">
    <source>
        <dbReference type="ARBA" id="ARBA00022727"/>
    </source>
</evidence>
<comment type="pathway">
    <text evidence="6">Pyrimidine metabolism; dTTP biosynthesis.</text>
</comment>
<organism evidence="9 10">
    <name type="scientific">Mesoplasma syrphidae</name>
    <dbReference type="NCBI Taxonomy" id="225999"/>
    <lineage>
        <taxon>Bacteria</taxon>
        <taxon>Bacillati</taxon>
        <taxon>Mycoplasmatota</taxon>
        <taxon>Mollicutes</taxon>
        <taxon>Entomoplasmatales</taxon>
        <taxon>Entomoplasmataceae</taxon>
        <taxon>Mesoplasma</taxon>
    </lineage>
</organism>
<dbReference type="KEGG" id="msyr:CXP39_01885"/>
<evidence type="ECO:0000313" key="10">
    <source>
        <dbReference type="Proteomes" id="UP000233419"/>
    </source>
</evidence>
<evidence type="ECO:0000256" key="7">
    <source>
        <dbReference type="PROSITE-ProRule" id="PRU10016"/>
    </source>
</evidence>
<comment type="similarity">
    <text evidence="6">Belongs to the thymidylate synthase family. Bacterial-type ThyA subfamily.</text>
</comment>
<dbReference type="NCBIfam" id="NF002496">
    <property type="entry name" value="PRK01827.1-2"/>
    <property type="match status" value="1"/>
</dbReference>
<dbReference type="OrthoDB" id="9774633at2"/>
<dbReference type="EC" id="2.1.1.45" evidence="1 6"/>
<dbReference type="Proteomes" id="UP000233419">
    <property type="component" value="Chromosome"/>
</dbReference>
<dbReference type="InterPro" id="IPR020940">
    <property type="entry name" value="Thymidylate_synthase_AS"/>
</dbReference>
<feature type="binding site" description="in other chain" evidence="6">
    <location>
        <begin position="232"/>
        <end position="234"/>
    </location>
    <ligand>
        <name>dUMP</name>
        <dbReference type="ChEBI" id="CHEBI:246422"/>
        <note>ligand shared between dimeric partners</note>
    </ligand>
</feature>
<protein>
    <recommendedName>
        <fullName evidence="1 6">Thymidylate synthase</fullName>
        <shortName evidence="6">TS</shortName>
        <shortName evidence="6">TSase</shortName>
        <ecNumber evidence="1 6">2.1.1.45</ecNumber>
    </recommendedName>
</protein>
<feature type="domain" description="Thymidylate synthase/dCMP hydroxymethylase" evidence="8">
    <location>
        <begin position="2"/>
        <end position="287"/>
    </location>
</feature>
<dbReference type="AlphaFoldDB" id="A0A2K9BJU3"/>
<dbReference type="Gene3D" id="3.30.572.10">
    <property type="entry name" value="Thymidylate synthase/dCMP hydroxymethylase domain"/>
    <property type="match status" value="1"/>
</dbReference>
<evidence type="ECO:0000256" key="2">
    <source>
        <dbReference type="ARBA" id="ARBA00022490"/>
    </source>
</evidence>
<keyword evidence="10" id="KW-1185">Reference proteome</keyword>
<dbReference type="GO" id="GO:0006235">
    <property type="term" value="P:dTTP biosynthetic process"/>
    <property type="evidence" value="ECO:0007669"/>
    <property type="project" value="UniProtKB-UniRule"/>
</dbReference>
<dbReference type="GO" id="GO:0004799">
    <property type="term" value="F:thymidylate synthase activity"/>
    <property type="evidence" value="ECO:0007669"/>
    <property type="project" value="UniProtKB-UniRule"/>
</dbReference>
<dbReference type="NCBIfam" id="NF002497">
    <property type="entry name" value="PRK01827.1-3"/>
    <property type="match status" value="1"/>
</dbReference>
<dbReference type="HAMAP" id="MF_00008">
    <property type="entry name" value="Thymidy_synth_bact"/>
    <property type="match status" value="1"/>
</dbReference>
<dbReference type="GO" id="GO:0006231">
    <property type="term" value="P:dTMP biosynthetic process"/>
    <property type="evidence" value="ECO:0007669"/>
    <property type="project" value="UniProtKB-UniRule"/>
</dbReference>
<evidence type="ECO:0000259" key="8">
    <source>
        <dbReference type="Pfam" id="PF00303"/>
    </source>
</evidence>
<feature type="binding site" evidence="6">
    <location>
        <position position="286"/>
    </location>
    <ligand>
        <name>(6R)-5,10-methylene-5,6,7,8-tetrahydrofolate</name>
        <dbReference type="ChEBI" id="CHEBI:15636"/>
    </ligand>
</feature>
<feature type="binding site" description="in other chain" evidence="6">
    <location>
        <begin position="191"/>
        <end position="194"/>
    </location>
    <ligand>
        <name>dUMP</name>
        <dbReference type="ChEBI" id="CHEBI:246422"/>
        <note>ligand shared between dimeric partners</note>
    </ligand>
</feature>
<evidence type="ECO:0000313" key="9">
    <source>
        <dbReference type="EMBL" id="AUF83541.1"/>
    </source>
</evidence>
<dbReference type="NCBIfam" id="TIGR03284">
    <property type="entry name" value="thym_sym"/>
    <property type="match status" value="1"/>
</dbReference>
<dbReference type="PRINTS" id="PR00108">
    <property type="entry name" value="THYMDSNTHASE"/>
</dbReference>
<feature type="active site" description="Nucleophile" evidence="6">
    <location>
        <position position="170"/>
    </location>
</feature>
<evidence type="ECO:0000256" key="3">
    <source>
        <dbReference type="ARBA" id="ARBA00022603"/>
    </source>
</evidence>
<accession>A0A2K9BJU3</accession>
<dbReference type="PANTHER" id="PTHR11548:SF9">
    <property type="entry name" value="THYMIDYLATE SYNTHASE"/>
    <property type="match status" value="1"/>
</dbReference>
<feature type="binding site" description="in other chain" evidence="6">
    <location>
        <position position="202"/>
    </location>
    <ligand>
        <name>dUMP</name>
        <dbReference type="ChEBI" id="CHEBI:246422"/>
        <note>ligand shared between dimeric partners</note>
    </ligand>
</feature>
<dbReference type="SUPFAM" id="SSF55831">
    <property type="entry name" value="Thymidylate synthase/dCMP hydroxymethylase"/>
    <property type="match status" value="1"/>
</dbReference>
<comment type="catalytic activity">
    <reaction evidence="6">
        <text>dUMP + (6R)-5,10-methylene-5,6,7,8-tetrahydrofolate = 7,8-dihydrofolate + dTMP</text>
        <dbReference type="Rhea" id="RHEA:12104"/>
        <dbReference type="ChEBI" id="CHEBI:15636"/>
        <dbReference type="ChEBI" id="CHEBI:57451"/>
        <dbReference type="ChEBI" id="CHEBI:63528"/>
        <dbReference type="ChEBI" id="CHEBI:246422"/>
        <dbReference type="EC" id="2.1.1.45"/>
    </reaction>
</comment>
<feature type="binding site" evidence="6">
    <location>
        <begin position="150"/>
        <end position="151"/>
    </location>
    <ligand>
        <name>dUMP</name>
        <dbReference type="ChEBI" id="CHEBI:246422"/>
        <note>ligand shared between dimeric partners</note>
    </ligand>
</feature>
<comment type="function">
    <text evidence="6">Catalyzes the reductive methylation of 2'-deoxyuridine-5'-monophosphate (dUMP) to 2'-deoxythymidine-5'-monophosphate (dTMP) while utilizing 5,10-methylenetetrahydrofolate (mTHF) as the methyl donor and reductant in the reaction, yielding dihydrofolate (DHF) as a by-product. This enzymatic reaction provides an intracellular de novo source of dTMP, an essential precursor for DNA biosynthesis.</text>
</comment>
<dbReference type="InterPro" id="IPR000398">
    <property type="entry name" value="Thymidylate_synthase"/>
</dbReference>
<reference evidence="9 10" key="1">
    <citation type="submission" date="2017-12" db="EMBL/GenBank/DDBJ databases">
        <title>Mesoplasma syrphidae YJS, Complete Genome.</title>
        <authorList>
            <person name="Knight T.F."/>
            <person name="Citino T."/>
            <person name="Rubinstein R."/>
            <person name="Neuschaefer Z."/>
        </authorList>
    </citation>
    <scope>NUCLEOTIDE SEQUENCE [LARGE SCALE GENOMIC DNA]</scope>
    <source>
        <strain evidence="9 10">YJS</strain>
    </source>
</reference>
<dbReference type="RefSeq" id="WP_027048104.1">
    <property type="nucleotide sequence ID" value="NZ_CP025257.1"/>
</dbReference>
<evidence type="ECO:0000256" key="6">
    <source>
        <dbReference type="HAMAP-Rule" id="MF_00008"/>
    </source>
</evidence>
<gene>
    <name evidence="6" type="primary">thyA</name>
    <name evidence="9" type="ORF">CXP39_01885</name>
</gene>
<dbReference type="PANTHER" id="PTHR11548">
    <property type="entry name" value="THYMIDYLATE SYNTHASE 1"/>
    <property type="match status" value="1"/>
</dbReference>
<dbReference type="PROSITE" id="PS00091">
    <property type="entry name" value="THYMIDYLATE_SYNTHASE"/>
    <property type="match status" value="1"/>
</dbReference>
<keyword evidence="2 6" id="KW-0963">Cytoplasm</keyword>
<comment type="subcellular location">
    <subcellularLocation>
        <location evidence="6">Cytoplasm</location>
    </subcellularLocation>
</comment>
<dbReference type="Pfam" id="PF00303">
    <property type="entry name" value="Thymidylat_synt"/>
    <property type="match status" value="1"/>
</dbReference>
<dbReference type="CDD" id="cd00351">
    <property type="entry name" value="TS_Pyrimidine_HMase"/>
    <property type="match status" value="1"/>
</dbReference>
<dbReference type="EMBL" id="CP025257">
    <property type="protein sequence ID" value="AUF83541.1"/>
    <property type="molecule type" value="Genomic_DNA"/>
</dbReference>
<dbReference type="InterPro" id="IPR036926">
    <property type="entry name" value="Thymidate_synth/dCMP_Mease_sf"/>
</dbReference>
<name>A0A2K9BJU3_9MOLU</name>
<sequence length="287" mass="33328">MKQYLNLLQDVLEHGEVRQDRTGTGTLSKFGMQARYDLRQGFPVVTTKKVFFKAIVHEILWFISGDTNIKYLVDNGVNIWNEWPYANYQKSDSFKGETLEEFIEKIKSDATFALRYGDLGPVYGKQWRNFNGIDQFNKLLSQLKNNPNSRRHIVSAWNPVEVEDMLLPPCHSLFQLYVSEEGFLDLQLYQRSGDLFLGIPFNIASYALLLELIAKECDLKPRYFIHTIGDAHIYLNHVEQVKLQLSREPKPLSKINIKNKSIYEIKFEDIVLENYQSWPGIKGKVAV</sequence>
<keyword evidence="3 6" id="KW-0489">Methyltransferase</keyword>